<dbReference type="STRING" id="1658172.A0A1B7P6Y6"/>
<evidence type="ECO:0000313" key="2">
    <source>
        <dbReference type="EMBL" id="OAX84749.1"/>
    </source>
</evidence>
<organism evidence="2 3">
    <name type="scientific">Emergomyces africanus</name>
    <dbReference type="NCBI Taxonomy" id="1955775"/>
    <lineage>
        <taxon>Eukaryota</taxon>
        <taxon>Fungi</taxon>
        <taxon>Dikarya</taxon>
        <taxon>Ascomycota</taxon>
        <taxon>Pezizomycotina</taxon>
        <taxon>Eurotiomycetes</taxon>
        <taxon>Eurotiomycetidae</taxon>
        <taxon>Onygenales</taxon>
        <taxon>Ajellomycetaceae</taxon>
        <taxon>Emergomyces</taxon>
    </lineage>
</organism>
<evidence type="ECO:0000313" key="3">
    <source>
        <dbReference type="Proteomes" id="UP000091918"/>
    </source>
</evidence>
<feature type="region of interest" description="Disordered" evidence="1">
    <location>
        <begin position="1"/>
        <end position="110"/>
    </location>
</feature>
<comment type="caution">
    <text evidence="2">The sequence shown here is derived from an EMBL/GenBank/DDBJ whole genome shotgun (WGS) entry which is preliminary data.</text>
</comment>
<dbReference type="AlphaFoldDB" id="A0A1B7P6Y6"/>
<dbReference type="EMBL" id="LGUA01000052">
    <property type="protein sequence ID" value="OAX84749.1"/>
    <property type="molecule type" value="Genomic_DNA"/>
</dbReference>
<feature type="region of interest" description="Disordered" evidence="1">
    <location>
        <begin position="142"/>
        <end position="199"/>
    </location>
</feature>
<feature type="compositionally biased region" description="Low complexity" evidence="1">
    <location>
        <begin position="24"/>
        <end position="57"/>
    </location>
</feature>
<feature type="compositionally biased region" description="Low complexity" evidence="1">
    <location>
        <begin position="69"/>
        <end position="85"/>
    </location>
</feature>
<gene>
    <name evidence="2" type="ORF">ACJ72_00888</name>
</gene>
<name>A0A1B7P6Y6_9EURO</name>
<proteinExistence type="predicted"/>
<feature type="compositionally biased region" description="Pro residues" evidence="1">
    <location>
        <begin position="142"/>
        <end position="152"/>
    </location>
</feature>
<sequence>MPPSTVFSYLRRDHRRPSPPATSPSPTALLSTAPPAGNSQLLPQLPLPESSSYSPKLVNTIGEPASWFEPQQPQSQSQPQPQPQQHQHEQLQVKPQKQHPPSDYNNMGSRNMFLIQSGNRTVTALVAVAGILPLYHLRRSHMPPPPPPPPPTVNLDCMRPNSAGNDHLKKPLVSPDSQPQTTMLRPDQHDSAVYNSKPTSPWKLTFGKNILSDSSKNNGGSAGSYHSSGSHTNSTTRAKPSPSGNSSAEPTSSNSGNTFIPGRELVKLENNSYTSSSRRDGGSSMMPTMNPRRLERGKRD</sequence>
<reference evidence="2 3" key="1">
    <citation type="submission" date="2015-07" db="EMBL/GenBank/DDBJ databases">
        <title>Emmonsia species relationships and genome sequence.</title>
        <authorList>
            <person name="Cuomo C.A."/>
            <person name="Schwartz I.S."/>
            <person name="Kenyon C."/>
            <person name="de Hoog G.S."/>
            <person name="Govender N.P."/>
            <person name="Botha A."/>
            <person name="Moreno L."/>
            <person name="de Vries M."/>
            <person name="Munoz J.F."/>
            <person name="Stielow J.B."/>
        </authorList>
    </citation>
    <scope>NUCLEOTIDE SEQUENCE [LARGE SCALE GENOMIC DNA]</scope>
    <source>
        <strain evidence="2 3">CBS 136260</strain>
    </source>
</reference>
<feature type="compositionally biased region" description="Polar residues" evidence="1">
    <location>
        <begin position="232"/>
        <end position="258"/>
    </location>
</feature>
<feature type="region of interest" description="Disordered" evidence="1">
    <location>
        <begin position="213"/>
        <end position="300"/>
    </location>
</feature>
<protein>
    <submittedName>
        <fullName evidence="2">Uncharacterized protein</fullName>
    </submittedName>
</protein>
<evidence type="ECO:0000256" key="1">
    <source>
        <dbReference type="SAM" id="MobiDB-lite"/>
    </source>
</evidence>
<keyword evidence="3" id="KW-1185">Reference proteome</keyword>
<accession>A0A1B7P6Y6</accession>
<dbReference type="Proteomes" id="UP000091918">
    <property type="component" value="Unassembled WGS sequence"/>
</dbReference>